<keyword evidence="2" id="KW-1185">Reference proteome</keyword>
<dbReference type="Proteomes" id="UP000735302">
    <property type="component" value="Unassembled WGS sequence"/>
</dbReference>
<reference evidence="1 2" key="1">
    <citation type="journal article" date="2021" name="Elife">
        <title>Chloroplast acquisition without the gene transfer in kleptoplastic sea slugs, Plakobranchus ocellatus.</title>
        <authorList>
            <person name="Maeda T."/>
            <person name="Takahashi S."/>
            <person name="Yoshida T."/>
            <person name="Shimamura S."/>
            <person name="Takaki Y."/>
            <person name="Nagai Y."/>
            <person name="Toyoda A."/>
            <person name="Suzuki Y."/>
            <person name="Arimoto A."/>
            <person name="Ishii H."/>
            <person name="Satoh N."/>
            <person name="Nishiyama T."/>
            <person name="Hasebe M."/>
            <person name="Maruyama T."/>
            <person name="Minagawa J."/>
            <person name="Obokata J."/>
            <person name="Shigenobu S."/>
        </authorList>
    </citation>
    <scope>NUCLEOTIDE SEQUENCE [LARGE SCALE GENOMIC DNA]</scope>
</reference>
<dbReference type="AlphaFoldDB" id="A0AAV4BMX8"/>
<sequence length="128" mass="14455">MHFSDNIDSSVIPTSYKPKVIDVFTVENGNLEEKSDTRPGVRMVLLLEAKSNMLEELFTSENYDWIMTISQKDSRVKMAAARNTLESLWRPPKAVWNLPSGRQKYFGVCLAAAGLTLSTRKRLYPKGG</sequence>
<evidence type="ECO:0000313" key="2">
    <source>
        <dbReference type="Proteomes" id="UP000735302"/>
    </source>
</evidence>
<organism evidence="1 2">
    <name type="scientific">Plakobranchus ocellatus</name>
    <dbReference type="NCBI Taxonomy" id="259542"/>
    <lineage>
        <taxon>Eukaryota</taxon>
        <taxon>Metazoa</taxon>
        <taxon>Spiralia</taxon>
        <taxon>Lophotrochozoa</taxon>
        <taxon>Mollusca</taxon>
        <taxon>Gastropoda</taxon>
        <taxon>Heterobranchia</taxon>
        <taxon>Euthyneura</taxon>
        <taxon>Panpulmonata</taxon>
        <taxon>Sacoglossa</taxon>
        <taxon>Placobranchoidea</taxon>
        <taxon>Plakobranchidae</taxon>
        <taxon>Plakobranchus</taxon>
    </lineage>
</organism>
<proteinExistence type="predicted"/>
<protein>
    <submittedName>
        <fullName evidence="1">Uncharacterized protein</fullName>
    </submittedName>
</protein>
<name>A0AAV4BMX8_9GAST</name>
<evidence type="ECO:0000313" key="1">
    <source>
        <dbReference type="EMBL" id="GFO20244.1"/>
    </source>
</evidence>
<dbReference type="EMBL" id="BLXT01005154">
    <property type="protein sequence ID" value="GFO20244.1"/>
    <property type="molecule type" value="Genomic_DNA"/>
</dbReference>
<comment type="caution">
    <text evidence="1">The sequence shown here is derived from an EMBL/GenBank/DDBJ whole genome shotgun (WGS) entry which is preliminary data.</text>
</comment>
<accession>A0AAV4BMX8</accession>
<gene>
    <name evidence="1" type="ORF">PoB_004674900</name>
</gene>